<keyword evidence="2" id="KW-1185">Reference proteome</keyword>
<dbReference type="Gene3D" id="2.60.40.10">
    <property type="entry name" value="Immunoglobulins"/>
    <property type="match status" value="1"/>
</dbReference>
<reference evidence="2" key="1">
    <citation type="submission" date="2017-06" db="EMBL/GenBank/DDBJ databases">
        <title>Complete genome sequence of Capnocytophaga sp. KCOM 1579 (=ChDC OS43) isolated from a human refractory periapical abscess lesion.</title>
        <authorList>
            <person name="Kook J.-K."/>
            <person name="Park S.-N."/>
            <person name="Lim Y.K."/>
            <person name="Roh H."/>
        </authorList>
    </citation>
    <scope>NUCLEOTIDE SEQUENCE [LARGE SCALE GENOMIC DNA]</scope>
    <source>
        <strain evidence="2">ChDC OS43</strain>
    </source>
</reference>
<dbReference type="Proteomes" id="UP000197007">
    <property type="component" value="Chromosome"/>
</dbReference>
<dbReference type="PROSITE" id="PS51257">
    <property type="entry name" value="PROKAR_LIPOPROTEIN"/>
    <property type="match status" value="1"/>
</dbReference>
<dbReference type="RefSeq" id="WP_088595215.1">
    <property type="nucleotide sequence ID" value="NZ_CP022022.1"/>
</dbReference>
<sequence>MKRVILIFALFITVLSCKKDNDSDGFVTNITHRLSVKYDDFFGGKAAEGVNVKLTNLQNGQIYTVKTDAQGKASVVISAGTYDISASISLSAEQMKRLFGEEKEASFNASLSKVTINAQQNAISELVLQTGKTGDLLIKQVYYVSSDNQKAAGFQWRDQFFEVHNNSNETIYLDNICFAQIHGWYNNFSKENLDENGQIDWSKSPDLVGVGKDANTKFVYAYEIYAFPGNGTTYPLASGKSMIVAKTAMNHKAPLTIGGKKYEVPNPELTVDLSKAKFEVYLPNQENNTDIDNPAINMEVRYKINTLKDMVLNVQGRDAYVLFRATKAETDALKVVQSPAMRGKKPDRKYLQIPIDIIIDGVGCQEAKMPKRLPTNVDAGALSSPKGAYSSESAIRKETKRVGDKIFYQDTNNSTNDFIWISTPDVSSLN</sequence>
<dbReference type="EMBL" id="CP022022">
    <property type="protein sequence ID" value="ASF44422.1"/>
    <property type="molecule type" value="Genomic_DNA"/>
</dbReference>
<organism evidence="1 2">
    <name type="scientific">Capnocytophaga endodontalis</name>
    <dbReference type="NCBI Taxonomy" id="2708117"/>
    <lineage>
        <taxon>Bacteria</taxon>
        <taxon>Pseudomonadati</taxon>
        <taxon>Bacteroidota</taxon>
        <taxon>Flavobacteriia</taxon>
        <taxon>Flavobacteriales</taxon>
        <taxon>Flavobacteriaceae</taxon>
        <taxon>Capnocytophaga</taxon>
    </lineage>
</organism>
<proteinExistence type="predicted"/>
<gene>
    <name evidence="1" type="ORF">CBG49_15660</name>
</gene>
<protein>
    <submittedName>
        <fullName evidence="1">DUF4876 domain-containing protein</fullName>
    </submittedName>
</protein>
<dbReference type="KEGG" id="capn:CBG49_15660"/>
<dbReference type="AlphaFoldDB" id="A0A1Z4BT67"/>
<dbReference type="InterPro" id="IPR032627">
    <property type="entry name" value="DUF4876"/>
</dbReference>
<evidence type="ECO:0000313" key="1">
    <source>
        <dbReference type="EMBL" id="ASF44422.1"/>
    </source>
</evidence>
<accession>A0A1Z4BT67</accession>
<dbReference type="InterPro" id="IPR013783">
    <property type="entry name" value="Ig-like_fold"/>
</dbReference>
<evidence type="ECO:0000313" key="2">
    <source>
        <dbReference type="Proteomes" id="UP000197007"/>
    </source>
</evidence>
<name>A0A1Z4BT67_9FLAO</name>
<dbReference type="Pfam" id="PF16215">
    <property type="entry name" value="DUF4876"/>
    <property type="match status" value="1"/>
</dbReference>